<feature type="domain" description="SRCR" evidence="10">
    <location>
        <begin position="1"/>
        <end position="71"/>
    </location>
</feature>
<comment type="subcellular location">
    <subcellularLocation>
        <location evidence="1">Membrane</location>
        <topology evidence="1">Single-pass membrane protein</topology>
    </subcellularLocation>
</comment>
<keyword evidence="3" id="KW-0732">Signal</keyword>
<keyword evidence="6" id="KW-0472">Membrane</keyword>
<name>A0AAE1KY39_PETCI</name>
<evidence type="ECO:0000256" key="3">
    <source>
        <dbReference type="ARBA" id="ARBA00022729"/>
    </source>
</evidence>
<dbReference type="PANTHER" id="PTHR48071:SF18">
    <property type="entry name" value="DELETED IN MALIGNANT BRAIN TUMORS 1 PROTEIN-RELATED"/>
    <property type="match status" value="1"/>
</dbReference>
<keyword evidence="4" id="KW-0677">Repeat</keyword>
<evidence type="ECO:0000256" key="9">
    <source>
        <dbReference type="PROSITE-ProRule" id="PRU00196"/>
    </source>
</evidence>
<dbReference type="PROSITE" id="PS00420">
    <property type="entry name" value="SRCR_1"/>
    <property type="match status" value="1"/>
</dbReference>
<keyword evidence="5" id="KW-1133">Transmembrane helix</keyword>
<proteinExistence type="predicted"/>
<keyword evidence="2" id="KW-0812">Transmembrane</keyword>
<sequence>MVGLQVVCRSLGLRNGWMVPIYNYNLENGTGPVWLEKPRCQGDETWLGECPGASWGTSSCNHTRDVSIFCYDQGVKVRLAGGERPETGRVEVRLGGQWGTICDVLFDHLDAQVVCGMLGYRGVAVTVKGLGLGKGPMWQTALDCMGSEKNLQQCRIKLFFEPCSRFQPAAVTCSNIASDVDAALSSLLPQECGQTEDASTRFLTMLTKVRGGLTPTRFSTPWLVNFRVNNTSLGDRPDSRGILYSMSLASPVVMVTTHIFHWVQPASKPHNVTGSKLSVHSKTGKSRQVAGQHLMAWLQQGRYSSLPPLSASMGRGR</sequence>
<evidence type="ECO:0000256" key="7">
    <source>
        <dbReference type="ARBA" id="ARBA00023157"/>
    </source>
</evidence>
<dbReference type="EMBL" id="JAWQEG010000555">
    <property type="protein sequence ID" value="KAK3888428.1"/>
    <property type="molecule type" value="Genomic_DNA"/>
</dbReference>
<dbReference type="PROSITE" id="PS50287">
    <property type="entry name" value="SRCR_2"/>
    <property type="match status" value="2"/>
</dbReference>
<dbReference type="Pfam" id="PF00530">
    <property type="entry name" value="SRCR"/>
    <property type="match status" value="2"/>
</dbReference>
<feature type="disulfide bond" evidence="9">
    <location>
        <begin position="40"/>
        <end position="50"/>
    </location>
</feature>
<keyword evidence="8" id="KW-0325">Glycoprotein</keyword>
<dbReference type="InterPro" id="IPR036772">
    <property type="entry name" value="SRCR-like_dom_sf"/>
</dbReference>
<keyword evidence="12" id="KW-1185">Reference proteome</keyword>
<protein>
    <recommendedName>
        <fullName evidence="10">SRCR domain-containing protein</fullName>
    </recommendedName>
</protein>
<dbReference type="Proteomes" id="UP001286313">
    <property type="component" value="Unassembled WGS sequence"/>
</dbReference>
<evidence type="ECO:0000256" key="2">
    <source>
        <dbReference type="ARBA" id="ARBA00022692"/>
    </source>
</evidence>
<dbReference type="SUPFAM" id="SSF56487">
    <property type="entry name" value="SRCR-like"/>
    <property type="match status" value="2"/>
</dbReference>
<comment type="caution">
    <text evidence="9">Lacks conserved residue(s) required for the propagation of feature annotation.</text>
</comment>
<dbReference type="FunFam" id="3.10.250.10:FF:000016">
    <property type="entry name" value="Scavenger receptor cysteine-rich protein type 12"/>
    <property type="match status" value="1"/>
</dbReference>
<dbReference type="SMART" id="SM00202">
    <property type="entry name" value="SR"/>
    <property type="match status" value="1"/>
</dbReference>
<evidence type="ECO:0000259" key="10">
    <source>
        <dbReference type="PROSITE" id="PS50287"/>
    </source>
</evidence>
<evidence type="ECO:0000313" key="12">
    <source>
        <dbReference type="Proteomes" id="UP001286313"/>
    </source>
</evidence>
<accession>A0AAE1KY39</accession>
<evidence type="ECO:0000256" key="5">
    <source>
        <dbReference type="ARBA" id="ARBA00022989"/>
    </source>
</evidence>
<evidence type="ECO:0000256" key="8">
    <source>
        <dbReference type="ARBA" id="ARBA00023180"/>
    </source>
</evidence>
<dbReference type="AlphaFoldDB" id="A0AAE1KY39"/>
<comment type="caution">
    <text evidence="11">The sequence shown here is derived from an EMBL/GenBank/DDBJ whole genome shotgun (WGS) entry which is preliminary data.</text>
</comment>
<keyword evidence="7 9" id="KW-1015">Disulfide bond</keyword>
<reference evidence="11" key="1">
    <citation type="submission" date="2023-10" db="EMBL/GenBank/DDBJ databases">
        <title>Genome assemblies of two species of porcelain crab, Petrolisthes cinctipes and Petrolisthes manimaculis (Anomura: Porcellanidae).</title>
        <authorList>
            <person name="Angst P."/>
        </authorList>
    </citation>
    <scope>NUCLEOTIDE SEQUENCE</scope>
    <source>
        <strain evidence="11">PB745_01</strain>
        <tissue evidence="11">Gill</tissue>
    </source>
</reference>
<dbReference type="PRINTS" id="PR00258">
    <property type="entry name" value="SPERACTRCPTR"/>
</dbReference>
<dbReference type="GO" id="GO:0016020">
    <property type="term" value="C:membrane"/>
    <property type="evidence" value="ECO:0007669"/>
    <property type="project" value="UniProtKB-SubCell"/>
</dbReference>
<evidence type="ECO:0000256" key="4">
    <source>
        <dbReference type="ARBA" id="ARBA00022737"/>
    </source>
</evidence>
<dbReference type="PANTHER" id="PTHR48071">
    <property type="entry name" value="SRCR DOMAIN-CONTAINING PROTEIN"/>
    <property type="match status" value="1"/>
</dbReference>
<evidence type="ECO:0000256" key="1">
    <source>
        <dbReference type="ARBA" id="ARBA00004167"/>
    </source>
</evidence>
<gene>
    <name evidence="11" type="ORF">Pcinc_007556</name>
</gene>
<dbReference type="InterPro" id="IPR001190">
    <property type="entry name" value="SRCR"/>
</dbReference>
<feature type="domain" description="SRCR" evidence="10">
    <location>
        <begin position="77"/>
        <end position="174"/>
    </location>
</feature>
<feature type="disulfide bond" evidence="9">
    <location>
        <begin position="144"/>
        <end position="154"/>
    </location>
</feature>
<organism evidence="11 12">
    <name type="scientific">Petrolisthes cinctipes</name>
    <name type="common">Flat porcelain crab</name>
    <dbReference type="NCBI Taxonomy" id="88211"/>
    <lineage>
        <taxon>Eukaryota</taxon>
        <taxon>Metazoa</taxon>
        <taxon>Ecdysozoa</taxon>
        <taxon>Arthropoda</taxon>
        <taxon>Crustacea</taxon>
        <taxon>Multicrustacea</taxon>
        <taxon>Malacostraca</taxon>
        <taxon>Eumalacostraca</taxon>
        <taxon>Eucarida</taxon>
        <taxon>Decapoda</taxon>
        <taxon>Pleocyemata</taxon>
        <taxon>Anomura</taxon>
        <taxon>Galatheoidea</taxon>
        <taxon>Porcellanidae</taxon>
        <taxon>Petrolisthes</taxon>
    </lineage>
</organism>
<dbReference type="Gene3D" id="3.10.250.10">
    <property type="entry name" value="SRCR-like domain"/>
    <property type="match status" value="2"/>
</dbReference>
<evidence type="ECO:0000313" key="11">
    <source>
        <dbReference type="EMBL" id="KAK3888428.1"/>
    </source>
</evidence>
<evidence type="ECO:0000256" key="6">
    <source>
        <dbReference type="ARBA" id="ARBA00023136"/>
    </source>
</evidence>